<keyword evidence="1" id="KW-1133">Transmembrane helix</keyword>
<reference evidence="3" key="1">
    <citation type="submission" date="2020-04" db="EMBL/GenBank/DDBJ databases">
        <authorList>
            <person name="Zhang T."/>
        </authorList>
    </citation>
    <scope>NUCLEOTIDE SEQUENCE</scope>
    <source>
        <strain evidence="3">HKST-UBA02</strain>
    </source>
</reference>
<dbReference type="InterPro" id="IPR036291">
    <property type="entry name" value="NAD(P)-bd_dom_sf"/>
</dbReference>
<dbReference type="InterPro" id="IPR013149">
    <property type="entry name" value="ADH-like_C"/>
</dbReference>
<evidence type="ECO:0000313" key="3">
    <source>
        <dbReference type="EMBL" id="MCA9755310.1"/>
    </source>
</evidence>
<dbReference type="InterPro" id="IPR011032">
    <property type="entry name" value="GroES-like_sf"/>
</dbReference>
<reference evidence="3" key="2">
    <citation type="journal article" date="2021" name="Microbiome">
        <title>Successional dynamics and alternative stable states in a saline activated sludge microbial community over 9 years.</title>
        <authorList>
            <person name="Wang Y."/>
            <person name="Ye J."/>
            <person name="Ju F."/>
            <person name="Liu L."/>
            <person name="Boyd J.A."/>
            <person name="Deng Y."/>
            <person name="Parks D.H."/>
            <person name="Jiang X."/>
            <person name="Yin X."/>
            <person name="Woodcroft B.J."/>
            <person name="Tyson G.W."/>
            <person name="Hugenholtz P."/>
            <person name="Polz M.F."/>
            <person name="Zhang T."/>
        </authorList>
    </citation>
    <scope>NUCLEOTIDE SEQUENCE</scope>
    <source>
        <strain evidence="3">HKST-UBA02</strain>
    </source>
</reference>
<feature type="transmembrane region" description="Helical" evidence="1">
    <location>
        <begin position="155"/>
        <end position="177"/>
    </location>
</feature>
<gene>
    <name evidence="3" type="ORF">KDA27_05865</name>
</gene>
<evidence type="ECO:0000256" key="1">
    <source>
        <dbReference type="SAM" id="Phobius"/>
    </source>
</evidence>
<comment type="caution">
    <text evidence="3">The sequence shown here is derived from an EMBL/GenBank/DDBJ whole genome shotgun (WGS) entry which is preliminary data.</text>
</comment>
<dbReference type="PANTHER" id="PTHR43677">
    <property type="entry name" value="SHORT-CHAIN DEHYDROGENASE/REDUCTASE"/>
    <property type="match status" value="1"/>
</dbReference>
<evidence type="ECO:0000313" key="4">
    <source>
        <dbReference type="Proteomes" id="UP000739538"/>
    </source>
</evidence>
<dbReference type="AlphaFoldDB" id="A0A956NDA3"/>
<proteinExistence type="predicted"/>
<evidence type="ECO:0000259" key="2">
    <source>
        <dbReference type="SMART" id="SM00829"/>
    </source>
</evidence>
<dbReference type="CDD" id="cd08288">
    <property type="entry name" value="MDR_yhdh"/>
    <property type="match status" value="1"/>
</dbReference>
<sequence>MTATFPALVLRKDESGSIRAGFEDLTSNDLPEGDVLVRVTHSSVNYKDGLAITGKGKIARSLPMIAGIDLAGVVEESTSDAWKAGDPVLATGWGLGEERFGGYSRFARLDGSLLTAIPRGWSAATAMALGTAGFTAMLAVFALEERGIRPDDGPVVVTGASGGVGSVAVALLAHAGYTVAASTGRPENHDYLRSLGANSFLAREDLDRDAKPLESDKWAGAVDTVGGRTLATLAAQIKRGGAVSVCGNAGGFQLPTTVFPLILRGVALLGIDSNYCPPLRRRAAWNRLALDLPADRIASWTETVPFRDLPQVAERITNGQVRGRIVVEVE</sequence>
<dbReference type="NCBIfam" id="TIGR02823">
    <property type="entry name" value="oxido_YhdH"/>
    <property type="match status" value="1"/>
</dbReference>
<feature type="domain" description="Enoyl reductase (ER)" evidence="2">
    <location>
        <begin position="16"/>
        <end position="327"/>
    </location>
</feature>
<feature type="transmembrane region" description="Helical" evidence="1">
    <location>
        <begin position="121"/>
        <end position="143"/>
    </location>
</feature>
<dbReference type="InterPro" id="IPR020843">
    <property type="entry name" value="ER"/>
</dbReference>
<name>A0A956NDA3_UNCEI</name>
<keyword evidence="1" id="KW-0812">Transmembrane</keyword>
<keyword evidence="1" id="KW-0472">Membrane</keyword>
<dbReference type="Proteomes" id="UP000739538">
    <property type="component" value="Unassembled WGS sequence"/>
</dbReference>
<dbReference type="InterPro" id="IPR013154">
    <property type="entry name" value="ADH-like_N"/>
</dbReference>
<dbReference type="InterPro" id="IPR051397">
    <property type="entry name" value="Zn-ADH-like_protein"/>
</dbReference>
<accession>A0A956NDA3</accession>
<dbReference type="GO" id="GO:0043957">
    <property type="term" value="F:acryloyl-CoA reductase (NADPH) activity"/>
    <property type="evidence" value="ECO:0007669"/>
    <property type="project" value="TreeGrafter"/>
</dbReference>
<dbReference type="EMBL" id="JAGQHS010000020">
    <property type="protein sequence ID" value="MCA9755310.1"/>
    <property type="molecule type" value="Genomic_DNA"/>
</dbReference>
<dbReference type="SMART" id="SM00829">
    <property type="entry name" value="PKS_ER"/>
    <property type="match status" value="1"/>
</dbReference>
<dbReference type="SUPFAM" id="SSF51735">
    <property type="entry name" value="NAD(P)-binding Rossmann-fold domains"/>
    <property type="match status" value="1"/>
</dbReference>
<dbReference type="Pfam" id="PF00107">
    <property type="entry name" value="ADH_zinc_N"/>
    <property type="match status" value="1"/>
</dbReference>
<dbReference type="Gene3D" id="3.90.180.10">
    <property type="entry name" value="Medium-chain alcohol dehydrogenases, catalytic domain"/>
    <property type="match status" value="1"/>
</dbReference>
<organism evidence="3 4">
    <name type="scientific">Eiseniibacteriota bacterium</name>
    <dbReference type="NCBI Taxonomy" id="2212470"/>
    <lineage>
        <taxon>Bacteria</taxon>
        <taxon>Candidatus Eiseniibacteriota</taxon>
    </lineage>
</organism>
<dbReference type="Gene3D" id="3.40.50.720">
    <property type="entry name" value="NAD(P)-binding Rossmann-like Domain"/>
    <property type="match status" value="1"/>
</dbReference>
<dbReference type="SUPFAM" id="SSF50129">
    <property type="entry name" value="GroES-like"/>
    <property type="match status" value="1"/>
</dbReference>
<dbReference type="PANTHER" id="PTHR43677:SF1">
    <property type="entry name" value="ACRYLYL-COA REDUCTASE ACUI-RELATED"/>
    <property type="match status" value="1"/>
</dbReference>
<protein>
    <submittedName>
        <fullName evidence="3">Oxidoreductase</fullName>
    </submittedName>
</protein>
<dbReference type="Pfam" id="PF08240">
    <property type="entry name" value="ADH_N"/>
    <property type="match status" value="1"/>
</dbReference>
<dbReference type="InterPro" id="IPR014188">
    <property type="entry name" value="Acrylyl-CoA_reductase_AcuI"/>
</dbReference>